<evidence type="ECO:0000259" key="10">
    <source>
        <dbReference type="PROSITE" id="PS50862"/>
    </source>
</evidence>
<dbReference type="SUPFAM" id="SSF55681">
    <property type="entry name" value="Class II aaRS and biotin synthetases"/>
    <property type="match status" value="1"/>
</dbReference>
<organism evidence="11 12">
    <name type="scientific">Mycoplasma todarodis</name>
    <dbReference type="NCBI Taxonomy" id="1937191"/>
    <lineage>
        <taxon>Bacteria</taxon>
        <taxon>Bacillati</taxon>
        <taxon>Mycoplasmatota</taxon>
        <taxon>Mollicutes</taxon>
        <taxon>Mycoplasmataceae</taxon>
        <taxon>Mycoplasma</taxon>
    </lineage>
</organism>
<keyword evidence="12" id="KW-1185">Reference proteome</keyword>
<dbReference type="EMBL" id="PSZP01000005">
    <property type="protein sequence ID" value="TCG11586.1"/>
    <property type="molecule type" value="Genomic_DNA"/>
</dbReference>
<feature type="domain" description="Aminoacyl-transfer RNA synthetases class-II family profile" evidence="10">
    <location>
        <begin position="128"/>
        <end position="440"/>
    </location>
</feature>
<proteinExistence type="inferred from homology"/>
<dbReference type="HAMAP" id="MF_00534">
    <property type="entry name" value="Asn_tRNA_synth"/>
    <property type="match status" value="1"/>
</dbReference>
<dbReference type="InterPro" id="IPR002312">
    <property type="entry name" value="Asp/Asn-tRNA-synth_IIb"/>
</dbReference>
<evidence type="ECO:0000256" key="2">
    <source>
        <dbReference type="ARBA" id="ARBA00011738"/>
    </source>
</evidence>
<keyword evidence="7 9" id="KW-0648">Protein biosynthesis</keyword>
<dbReference type="Pfam" id="PF01336">
    <property type="entry name" value="tRNA_anti-codon"/>
    <property type="match status" value="1"/>
</dbReference>
<keyword evidence="8 9" id="KW-0030">Aminoacyl-tRNA synthetase</keyword>
<keyword evidence="4 9" id="KW-0436">Ligase</keyword>
<comment type="caution">
    <text evidence="11">The sequence shown here is derived from an EMBL/GenBank/DDBJ whole genome shotgun (WGS) entry which is preliminary data.</text>
</comment>
<keyword evidence="5 9" id="KW-0547">Nucleotide-binding</keyword>
<dbReference type="EC" id="6.1.1.22" evidence="9"/>
<evidence type="ECO:0000256" key="3">
    <source>
        <dbReference type="ARBA" id="ARBA00022490"/>
    </source>
</evidence>
<evidence type="ECO:0000256" key="7">
    <source>
        <dbReference type="ARBA" id="ARBA00022917"/>
    </source>
</evidence>
<dbReference type="SUPFAM" id="SSF50249">
    <property type="entry name" value="Nucleic acid-binding proteins"/>
    <property type="match status" value="1"/>
</dbReference>
<evidence type="ECO:0000256" key="1">
    <source>
        <dbReference type="ARBA" id="ARBA00008226"/>
    </source>
</evidence>
<dbReference type="RefSeq" id="WP_131613248.1">
    <property type="nucleotide sequence ID" value="NZ_PSZP01000005.1"/>
</dbReference>
<dbReference type="InterPro" id="IPR045864">
    <property type="entry name" value="aa-tRNA-synth_II/BPL/LPL"/>
</dbReference>
<gene>
    <name evidence="9" type="primary">asnS</name>
    <name evidence="11" type="ORF">C4B25_01230</name>
</gene>
<dbReference type="Proteomes" id="UP000291072">
    <property type="component" value="Unassembled WGS sequence"/>
</dbReference>
<comment type="catalytic activity">
    <reaction evidence="9">
        <text>tRNA(Asn) + L-asparagine + ATP = L-asparaginyl-tRNA(Asn) + AMP + diphosphate + H(+)</text>
        <dbReference type="Rhea" id="RHEA:11180"/>
        <dbReference type="Rhea" id="RHEA-COMP:9659"/>
        <dbReference type="Rhea" id="RHEA-COMP:9674"/>
        <dbReference type="ChEBI" id="CHEBI:15378"/>
        <dbReference type="ChEBI" id="CHEBI:30616"/>
        <dbReference type="ChEBI" id="CHEBI:33019"/>
        <dbReference type="ChEBI" id="CHEBI:58048"/>
        <dbReference type="ChEBI" id="CHEBI:78442"/>
        <dbReference type="ChEBI" id="CHEBI:78515"/>
        <dbReference type="ChEBI" id="CHEBI:456215"/>
        <dbReference type="EC" id="6.1.1.22"/>
    </reaction>
</comment>
<protein>
    <recommendedName>
        <fullName evidence="9">Asparagine--tRNA ligase</fullName>
        <ecNumber evidence="9">6.1.1.22</ecNumber>
    </recommendedName>
    <alternativeName>
        <fullName evidence="9">Asparaginyl-tRNA synthetase</fullName>
        <shortName evidence="9">AsnRS</shortName>
    </alternativeName>
</protein>
<dbReference type="PANTHER" id="PTHR22594">
    <property type="entry name" value="ASPARTYL/LYSYL-TRNA SYNTHETASE"/>
    <property type="match status" value="1"/>
</dbReference>
<dbReference type="AlphaFoldDB" id="A0A4R0XLL5"/>
<evidence type="ECO:0000256" key="8">
    <source>
        <dbReference type="ARBA" id="ARBA00023146"/>
    </source>
</evidence>
<sequence length="448" mass="50433">MTIKKLLKDIASLHETKQEIKGWITANRGNKKIRFIAVNDGSTFANLQVVAKAEMELDLELVDKARMGASVIIKGTLLHTPEGKQVAELVAENFEILKNTDEDFPLQKNGISREVLREIPHLRHRTNLFRATMRVRSTLAQEIHAHFADKGYLLAPSPIITGNDGEGAGEAFVVDDESKDLFFGKKATLGVTGQLHAEAYANGFGGVYTFAPTFRAENSHTQRHAAEFWMVEPEVAFADLQEIIRIADEMLKTVITKTIEKHEEEFTFLEKFVAPGLNEKLQSYIGQKLTVMDYADVIKELQKVSDRFDEKDIHFGIDLATEHEKYIAEEFVKGPVAVTNYPKDIKAFYMFQNEDGKTVAAFDLLVPGIGELIGGSQRECDYDKLVTRINEMGIDQEDLQWYLDLRRFGQGMSAGFGLGFERLVMYVTGVENIRDAIAFPRTPGKLMM</sequence>
<dbReference type="NCBIfam" id="TIGR00457">
    <property type="entry name" value="asnS"/>
    <property type="match status" value="1"/>
</dbReference>
<keyword evidence="6 9" id="KW-0067">ATP-binding</keyword>
<dbReference type="GO" id="GO:0005524">
    <property type="term" value="F:ATP binding"/>
    <property type="evidence" value="ECO:0007669"/>
    <property type="project" value="UniProtKB-UniRule"/>
</dbReference>
<dbReference type="CDD" id="cd04318">
    <property type="entry name" value="EcAsnRS_like_N"/>
    <property type="match status" value="1"/>
</dbReference>
<evidence type="ECO:0000256" key="4">
    <source>
        <dbReference type="ARBA" id="ARBA00022598"/>
    </source>
</evidence>
<dbReference type="PANTHER" id="PTHR22594:SF34">
    <property type="entry name" value="ASPARAGINE--TRNA LIGASE, MITOCHONDRIAL-RELATED"/>
    <property type="match status" value="1"/>
</dbReference>
<evidence type="ECO:0000256" key="9">
    <source>
        <dbReference type="HAMAP-Rule" id="MF_00534"/>
    </source>
</evidence>
<dbReference type="GO" id="GO:0003676">
    <property type="term" value="F:nucleic acid binding"/>
    <property type="evidence" value="ECO:0007669"/>
    <property type="project" value="InterPro"/>
</dbReference>
<evidence type="ECO:0000313" key="11">
    <source>
        <dbReference type="EMBL" id="TCG11586.1"/>
    </source>
</evidence>
<dbReference type="FunFam" id="3.30.930.10:FF:000016">
    <property type="entry name" value="Asparagine--tRNA ligase"/>
    <property type="match status" value="1"/>
</dbReference>
<dbReference type="NCBIfam" id="NF003037">
    <property type="entry name" value="PRK03932.1"/>
    <property type="match status" value="1"/>
</dbReference>
<dbReference type="InterPro" id="IPR004364">
    <property type="entry name" value="Aa-tRNA-synt_II"/>
</dbReference>
<comment type="subunit">
    <text evidence="2 9">Homodimer.</text>
</comment>
<dbReference type="Gene3D" id="2.40.50.140">
    <property type="entry name" value="Nucleic acid-binding proteins"/>
    <property type="match status" value="1"/>
</dbReference>
<name>A0A4R0XLL5_9MOLU</name>
<keyword evidence="3 9" id="KW-0963">Cytoplasm</keyword>
<evidence type="ECO:0000256" key="5">
    <source>
        <dbReference type="ARBA" id="ARBA00022741"/>
    </source>
</evidence>
<accession>A0A4R0XLL5</accession>
<dbReference type="OrthoDB" id="9762036at2"/>
<dbReference type="InterPro" id="IPR004522">
    <property type="entry name" value="Asn-tRNA-ligase"/>
</dbReference>
<evidence type="ECO:0000313" key="12">
    <source>
        <dbReference type="Proteomes" id="UP000291072"/>
    </source>
</evidence>
<dbReference type="InterPro" id="IPR004365">
    <property type="entry name" value="NA-bd_OB_tRNA"/>
</dbReference>
<comment type="similarity">
    <text evidence="1 9">Belongs to the class-II aminoacyl-tRNA synthetase family.</text>
</comment>
<dbReference type="PRINTS" id="PR01042">
    <property type="entry name" value="TRNASYNTHASP"/>
</dbReference>
<evidence type="ECO:0000256" key="6">
    <source>
        <dbReference type="ARBA" id="ARBA00022840"/>
    </source>
</evidence>
<comment type="subcellular location">
    <subcellularLocation>
        <location evidence="9">Cytoplasm</location>
    </subcellularLocation>
</comment>
<dbReference type="Pfam" id="PF00152">
    <property type="entry name" value="tRNA-synt_2"/>
    <property type="match status" value="1"/>
</dbReference>
<dbReference type="GO" id="GO:0005737">
    <property type="term" value="C:cytoplasm"/>
    <property type="evidence" value="ECO:0007669"/>
    <property type="project" value="UniProtKB-SubCell"/>
</dbReference>
<dbReference type="InterPro" id="IPR006195">
    <property type="entry name" value="aa-tRNA-synth_II"/>
</dbReference>
<dbReference type="GO" id="GO:0004816">
    <property type="term" value="F:asparagine-tRNA ligase activity"/>
    <property type="evidence" value="ECO:0007669"/>
    <property type="project" value="UniProtKB-UniRule"/>
</dbReference>
<reference evidence="11 12" key="1">
    <citation type="submission" date="2018-02" db="EMBL/GenBank/DDBJ databases">
        <title>Mycoplasma marinum and Mycoplasma todarodis sp. nov., moderately halophilic and psychrotolerant mycoplasmas isolated from cephalopods.</title>
        <authorList>
            <person name="Viver T."/>
        </authorList>
    </citation>
    <scope>NUCLEOTIDE SEQUENCE [LARGE SCALE GENOMIC DNA]</scope>
    <source>
        <strain evidence="11 12">5H</strain>
    </source>
</reference>
<dbReference type="PROSITE" id="PS50862">
    <property type="entry name" value="AA_TRNA_LIGASE_II"/>
    <property type="match status" value="1"/>
</dbReference>
<dbReference type="GO" id="GO:0006421">
    <property type="term" value="P:asparaginyl-tRNA aminoacylation"/>
    <property type="evidence" value="ECO:0007669"/>
    <property type="project" value="UniProtKB-UniRule"/>
</dbReference>
<dbReference type="InterPro" id="IPR012340">
    <property type="entry name" value="NA-bd_OB-fold"/>
</dbReference>
<dbReference type="Gene3D" id="3.30.930.10">
    <property type="entry name" value="Bira Bifunctional Protein, Domain 2"/>
    <property type="match status" value="1"/>
</dbReference>